<protein>
    <submittedName>
        <fullName evidence="6">CMP/dCMP deaminase zinc-binding protein</fullName>
    </submittedName>
</protein>
<evidence type="ECO:0000259" key="5">
    <source>
        <dbReference type="PROSITE" id="PS51747"/>
    </source>
</evidence>
<dbReference type="InterPro" id="IPR016192">
    <property type="entry name" value="APOBEC/CMP_deaminase_Zn-bd"/>
</dbReference>
<dbReference type="STRING" id="1618756.UV12_C0010G0003"/>
<evidence type="ECO:0000256" key="3">
    <source>
        <dbReference type="ARBA" id="ARBA00022801"/>
    </source>
</evidence>
<accession>A0A0G1BLP1</accession>
<evidence type="ECO:0000256" key="1">
    <source>
        <dbReference type="ARBA" id="ARBA00006576"/>
    </source>
</evidence>
<name>A0A0G1BLP1_9BACT</name>
<reference evidence="6 7" key="1">
    <citation type="journal article" date="2015" name="Nature">
        <title>rRNA introns, odd ribosomes, and small enigmatic genomes across a large radiation of phyla.</title>
        <authorList>
            <person name="Brown C.T."/>
            <person name="Hug L.A."/>
            <person name="Thomas B.C."/>
            <person name="Sharon I."/>
            <person name="Castelle C.J."/>
            <person name="Singh A."/>
            <person name="Wilkins M.J."/>
            <person name="Williams K.H."/>
            <person name="Banfield J.F."/>
        </authorList>
    </citation>
    <scope>NUCLEOTIDE SEQUENCE [LARGE SCALE GENOMIC DNA]</scope>
</reference>
<evidence type="ECO:0000313" key="7">
    <source>
        <dbReference type="Proteomes" id="UP000034704"/>
    </source>
</evidence>
<dbReference type="InterPro" id="IPR002125">
    <property type="entry name" value="CMP_dCMP_dom"/>
</dbReference>
<keyword evidence="3" id="KW-0378">Hydrolase</keyword>
<dbReference type="Proteomes" id="UP000034704">
    <property type="component" value="Unassembled WGS sequence"/>
</dbReference>
<proteinExistence type="inferred from homology"/>
<dbReference type="Pfam" id="PF00383">
    <property type="entry name" value="dCMP_cyt_deam_1"/>
    <property type="match status" value="1"/>
</dbReference>
<dbReference type="GO" id="GO:0005737">
    <property type="term" value="C:cytoplasm"/>
    <property type="evidence" value="ECO:0007669"/>
    <property type="project" value="TreeGrafter"/>
</dbReference>
<dbReference type="PROSITE" id="PS51747">
    <property type="entry name" value="CYT_DCMP_DEAMINASES_2"/>
    <property type="match status" value="1"/>
</dbReference>
<dbReference type="GO" id="GO:0008270">
    <property type="term" value="F:zinc ion binding"/>
    <property type="evidence" value="ECO:0007669"/>
    <property type="project" value="InterPro"/>
</dbReference>
<dbReference type="SUPFAM" id="SSF53927">
    <property type="entry name" value="Cytidine deaminase-like"/>
    <property type="match status" value="1"/>
</dbReference>
<dbReference type="AlphaFoldDB" id="A0A0G1BLP1"/>
<evidence type="ECO:0000256" key="2">
    <source>
        <dbReference type="ARBA" id="ARBA00022723"/>
    </source>
</evidence>
<feature type="domain" description="CMP/dCMP-type deaminase" evidence="5">
    <location>
        <begin position="33"/>
        <end position="163"/>
    </location>
</feature>
<organism evidence="6 7">
    <name type="scientific">Candidatus Nomurabacteria bacterium GW2011_GWC2_42_20</name>
    <dbReference type="NCBI Taxonomy" id="1618756"/>
    <lineage>
        <taxon>Bacteria</taxon>
        <taxon>Candidatus Nomuraibacteriota</taxon>
    </lineage>
</organism>
<evidence type="ECO:0000256" key="4">
    <source>
        <dbReference type="ARBA" id="ARBA00022833"/>
    </source>
</evidence>
<comment type="similarity">
    <text evidence="1">Belongs to the cytidine and deoxycytidylate deaminase family.</text>
</comment>
<dbReference type="InterPro" id="IPR016193">
    <property type="entry name" value="Cytidine_deaminase-like"/>
</dbReference>
<dbReference type="PROSITE" id="PS00903">
    <property type="entry name" value="CYT_DCMP_DEAMINASES_1"/>
    <property type="match status" value="1"/>
</dbReference>
<dbReference type="Gene3D" id="3.40.140.10">
    <property type="entry name" value="Cytidine Deaminase, domain 2"/>
    <property type="match status" value="1"/>
</dbReference>
<dbReference type="InterPro" id="IPR015517">
    <property type="entry name" value="dCMP_deaminase-rel"/>
</dbReference>
<sequence length="199" mass="22287">MSKEVLKWVPGTDTEVLGKMFKKKLRSNYTRPSHLDIFAQQAIVISQRPTCLFYEVGAVIFYGCAHFLSSGYNGATSGDVDPREVGCARVVDGKIHEGKGLCRGSHAELNAIGNLTVSTLGLQDVSMIVTLHPCFSCAKQMVNKGIKKVYYIWEYGREEFVTDYFRERGVEVIKYTSPFLEKWIALNGYDPIGATNKQE</sequence>
<gene>
    <name evidence="6" type="ORF">UV12_C0010G0003</name>
</gene>
<keyword evidence="2" id="KW-0479">Metal-binding</keyword>
<dbReference type="PANTHER" id="PTHR11086:SF18">
    <property type="entry name" value="DEOXYCYTIDYLATE DEAMINASE"/>
    <property type="match status" value="1"/>
</dbReference>
<keyword evidence="4" id="KW-0862">Zinc</keyword>
<comment type="caution">
    <text evidence="6">The sequence shown here is derived from an EMBL/GenBank/DDBJ whole genome shotgun (WGS) entry which is preliminary data.</text>
</comment>
<evidence type="ECO:0000313" key="6">
    <source>
        <dbReference type="EMBL" id="KKS47186.1"/>
    </source>
</evidence>
<dbReference type="GO" id="GO:0004132">
    <property type="term" value="F:dCMP deaminase activity"/>
    <property type="evidence" value="ECO:0007669"/>
    <property type="project" value="TreeGrafter"/>
</dbReference>
<dbReference type="EMBL" id="LCDG01000010">
    <property type="protein sequence ID" value="KKS47186.1"/>
    <property type="molecule type" value="Genomic_DNA"/>
</dbReference>
<dbReference type="PANTHER" id="PTHR11086">
    <property type="entry name" value="DEOXYCYTIDYLATE DEAMINASE-RELATED"/>
    <property type="match status" value="1"/>
</dbReference>